<feature type="domain" description="Arrestin C-terminal-like" evidence="5">
    <location>
        <begin position="500"/>
        <end position="655"/>
    </location>
</feature>
<dbReference type="GO" id="GO:0070374">
    <property type="term" value="P:positive regulation of ERK1 and ERK2 cascade"/>
    <property type="evidence" value="ECO:0007669"/>
    <property type="project" value="TreeGrafter"/>
</dbReference>
<feature type="compositionally biased region" description="Basic residues" evidence="4">
    <location>
        <begin position="171"/>
        <end position="193"/>
    </location>
</feature>
<name>A0A8C5SFP9_LATLA</name>
<dbReference type="GeneTree" id="ENSGT00950000182887"/>
<evidence type="ECO:0000259" key="5">
    <source>
        <dbReference type="SMART" id="SM01017"/>
    </source>
</evidence>
<dbReference type="Gene3D" id="2.60.40.640">
    <property type="match status" value="1"/>
</dbReference>
<dbReference type="InterPro" id="IPR017864">
    <property type="entry name" value="Arrestin_CS"/>
</dbReference>
<dbReference type="PANTHER" id="PTHR11792:SF20">
    <property type="entry name" value="BETA-ARRESTIN-2"/>
    <property type="match status" value="1"/>
</dbReference>
<dbReference type="FunFam" id="2.60.40.640:FF:000003">
    <property type="entry name" value="beta-arrestin-1 isoform X1"/>
    <property type="match status" value="1"/>
</dbReference>
<comment type="similarity">
    <text evidence="2">Belongs to the arrestin family.</text>
</comment>
<dbReference type="InterPro" id="IPR014752">
    <property type="entry name" value="Arrestin-like_C"/>
</dbReference>
<feature type="compositionally biased region" description="Pro residues" evidence="4">
    <location>
        <begin position="225"/>
        <end position="238"/>
    </location>
</feature>
<protein>
    <submittedName>
        <fullName evidence="6">Arrestin beta 2</fullName>
    </submittedName>
</protein>
<feature type="compositionally biased region" description="Basic and acidic residues" evidence="4">
    <location>
        <begin position="264"/>
        <end position="278"/>
    </location>
</feature>
<feature type="compositionally biased region" description="Gly residues" evidence="4">
    <location>
        <begin position="98"/>
        <end position="108"/>
    </location>
</feature>
<keyword evidence="7" id="KW-1185">Reference proteome</keyword>
<dbReference type="PRINTS" id="PR00309">
    <property type="entry name" value="ARRESTIN"/>
</dbReference>
<keyword evidence="3" id="KW-0963">Cytoplasm</keyword>
<evidence type="ECO:0000313" key="7">
    <source>
        <dbReference type="Proteomes" id="UP000694406"/>
    </source>
</evidence>
<dbReference type="PANTHER" id="PTHR11792">
    <property type="entry name" value="ARRESTIN"/>
    <property type="match status" value="1"/>
</dbReference>
<feature type="compositionally biased region" description="Acidic residues" evidence="4">
    <location>
        <begin position="138"/>
        <end position="153"/>
    </location>
</feature>
<feature type="compositionally biased region" description="Low complexity" evidence="4">
    <location>
        <begin position="284"/>
        <end position="302"/>
    </location>
</feature>
<evidence type="ECO:0000256" key="1">
    <source>
        <dbReference type="ARBA" id="ARBA00004496"/>
    </source>
</evidence>
<feature type="region of interest" description="Disordered" evidence="4">
    <location>
        <begin position="653"/>
        <end position="685"/>
    </location>
</feature>
<dbReference type="InterPro" id="IPR014756">
    <property type="entry name" value="Ig_E-set"/>
</dbReference>
<evidence type="ECO:0000313" key="6">
    <source>
        <dbReference type="Ensembl" id="ENSLLTP00000015881.1"/>
    </source>
</evidence>
<dbReference type="GO" id="GO:0007165">
    <property type="term" value="P:signal transduction"/>
    <property type="evidence" value="ECO:0007669"/>
    <property type="project" value="InterPro"/>
</dbReference>
<proteinExistence type="inferred from homology"/>
<dbReference type="InterPro" id="IPR014753">
    <property type="entry name" value="Arrestin_N"/>
</dbReference>
<sequence>MSLGGNSQPLSIGRRGRHPEAPGNGGGEAGHSPRLHGAHPGAAQAQQAAQRRRRLRGGGETSGRAGGALHARRGYPAERALTCAWAPQSRAQRTSPGSPGGGGGGGSEAPGRGSSSPTRASSASPDDGAKGGEGEAAPADEEEPPPPGDEQDEEPRRAPNAAAAATPPPHRVFRQPRGRLRLRAGRGGRRGRLAARGMPGRGPRSRPARPARRGRRAALRHARTGPPPPRPRGRPSPSPGRAGRRRGGREGGRGRGGPWRGRGGARDWLLRRPRDGARTGHGFPAVRRASRPAASSSRGSAAEPRRHGEKAGTRVFKKSSPNCKLTVYLGKRDFVDHLDRVDPVDGVVLVDPEYLKDRKVFVTLTCAFRYGREDLDVLGLSFRKDLFLASWQAFPPVEGTPEPLTRLQERLLRKLGANAHPFSFMIPQNLPCSVTLQPGPEDTGKACGVDFEIRAFCAKNLEEKIHKRNSVRLVIRKVQYAPEKPGPQPMAENSRHFLMSDRSLHLEASLDKELYYHGEPISVNVHVTNNSSKSVKKVKVAVRQYADICLFSTAQYKCPVAQIEQEDQVAPSSTFCKVYTLTPLLTNNREKRGLALDGKLKHEDTNLASSTIVTEGINKEVLGILVSYRVKVKLVVSRAGDVAVELPFVLMHPKPPEQPSPTQPLADTPESDAPVDANLIEFEPK</sequence>
<dbReference type="Gene3D" id="2.60.40.840">
    <property type="match status" value="1"/>
</dbReference>
<dbReference type="GO" id="GO:0005737">
    <property type="term" value="C:cytoplasm"/>
    <property type="evidence" value="ECO:0007669"/>
    <property type="project" value="UniProtKB-SubCell"/>
</dbReference>
<dbReference type="PROSITE" id="PS00295">
    <property type="entry name" value="ARRESTINS"/>
    <property type="match status" value="1"/>
</dbReference>
<dbReference type="Pfam" id="PF00339">
    <property type="entry name" value="Arrestin_N"/>
    <property type="match status" value="1"/>
</dbReference>
<gene>
    <name evidence="6" type="primary">ARRB2</name>
</gene>
<evidence type="ECO:0000256" key="4">
    <source>
        <dbReference type="SAM" id="MobiDB-lite"/>
    </source>
</evidence>
<accession>A0A8C5SFP9</accession>
<dbReference type="InterPro" id="IPR000698">
    <property type="entry name" value="Arrestin"/>
</dbReference>
<dbReference type="SUPFAM" id="SSF81296">
    <property type="entry name" value="E set domains"/>
    <property type="match status" value="2"/>
</dbReference>
<reference evidence="6" key="2">
    <citation type="submission" date="2025-09" db="UniProtKB">
        <authorList>
            <consortium name="Ensembl"/>
        </authorList>
    </citation>
    <scope>IDENTIFICATION</scope>
</reference>
<dbReference type="Proteomes" id="UP000694406">
    <property type="component" value="Unplaced"/>
</dbReference>
<comment type="subcellular location">
    <subcellularLocation>
        <location evidence="1">Cytoplasm</location>
    </subcellularLocation>
</comment>
<dbReference type="GO" id="GO:0002031">
    <property type="term" value="P:G protein-coupled receptor internalization"/>
    <property type="evidence" value="ECO:0007669"/>
    <property type="project" value="TreeGrafter"/>
</dbReference>
<dbReference type="Pfam" id="PF02752">
    <property type="entry name" value="Arrestin_C"/>
    <property type="match status" value="1"/>
</dbReference>
<dbReference type="GO" id="GO:0031701">
    <property type="term" value="F:angiotensin receptor binding"/>
    <property type="evidence" value="ECO:0007669"/>
    <property type="project" value="TreeGrafter"/>
</dbReference>
<feature type="compositionally biased region" description="Basic and acidic residues" evidence="4">
    <location>
        <begin position="303"/>
        <end position="312"/>
    </location>
</feature>
<organism evidence="6 7">
    <name type="scientific">Laticauda laticaudata</name>
    <name type="common">Blue-ringed sea krait</name>
    <name type="synonym">Blue-lipped sea krait</name>
    <dbReference type="NCBI Taxonomy" id="8630"/>
    <lineage>
        <taxon>Eukaryota</taxon>
        <taxon>Metazoa</taxon>
        <taxon>Chordata</taxon>
        <taxon>Craniata</taxon>
        <taxon>Vertebrata</taxon>
        <taxon>Euteleostomi</taxon>
        <taxon>Lepidosauria</taxon>
        <taxon>Squamata</taxon>
        <taxon>Bifurcata</taxon>
        <taxon>Unidentata</taxon>
        <taxon>Episquamata</taxon>
        <taxon>Toxicofera</taxon>
        <taxon>Serpentes</taxon>
        <taxon>Colubroidea</taxon>
        <taxon>Elapidae</taxon>
        <taxon>Laticaudinae</taxon>
        <taxon>Laticauda</taxon>
    </lineage>
</organism>
<dbReference type="Ensembl" id="ENSLLTT00000016493.1">
    <property type="protein sequence ID" value="ENSLLTP00000015881.1"/>
    <property type="gene ID" value="ENSLLTG00000012155.1"/>
</dbReference>
<feature type="compositionally biased region" description="Basic residues" evidence="4">
    <location>
        <begin position="203"/>
        <end position="223"/>
    </location>
</feature>
<reference evidence="6" key="1">
    <citation type="submission" date="2025-08" db="UniProtKB">
        <authorList>
            <consortium name="Ensembl"/>
        </authorList>
    </citation>
    <scope>IDENTIFICATION</scope>
</reference>
<feature type="region of interest" description="Disordered" evidence="4">
    <location>
        <begin position="1"/>
        <end position="316"/>
    </location>
</feature>
<evidence type="ECO:0000256" key="3">
    <source>
        <dbReference type="ARBA" id="ARBA00022490"/>
    </source>
</evidence>
<dbReference type="InterPro" id="IPR011021">
    <property type="entry name" value="Arrestin-like_N"/>
</dbReference>
<feature type="compositionally biased region" description="Polar residues" evidence="4">
    <location>
        <begin position="1"/>
        <end position="10"/>
    </location>
</feature>
<evidence type="ECO:0000256" key="2">
    <source>
        <dbReference type="ARBA" id="ARBA00005298"/>
    </source>
</evidence>
<feature type="compositionally biased region" description="Low complexity" evidence="4">
    <location>
        <begin position="109"/>
        <end position="126"/>
    </location>
</feature>
<dbReference type="AlphaFoldDB" id="A0A8C5SFP9"/>
<dbReference type="InterPro" id="IPR011022">
    <property type="entry name" value="Arrestin_C-like"/>
</dbReference>
<dbReference type="SMART" id="SM01017">
    <property type="entry name" value="Arrestin_C"/>
    <property type="match status" value="1"/>
</dbReference>
<dbReference type="FunFam" id="2.60.40.840:FF:000001">
    <property type="entry name" value="beta-arrestin-1 isoform X1"/>
    <property type="match status" value="1"/>
</dbReference>